<evidence type="ECO:0000313" key="1">
    <source>
        <dbReference type="EMBL" id="KKL60838.1"/>
    </source>
</evidence>
<dbReference type="SMART" id="SM00567">
    <property type="entry name" value="EZ_HEAT"/>
    <property type="match status" value="3"/>
</dbReference>
<feature type="non-terminal residue" evidence="1">
    <location>
        <position position="333"/>
    </location>
</feature>
<reference evidence="1" key="1">
    <citation type="journal article" date="2015" name="Nature">
        <title>Complex archaea that bridge the gap between prokaryotes and eukaryotes.</title>
        <authorList>
            <person name="Spang A."/>
            <person name="Saw J.H."/>
            <person name="Jorgensen S.L."/>
            <person name="Zaremba-Niedzwiedzka K."/>
            <person name="Martijn J."/>
            <person name="Lind A.E."/>
            <person name="van Eijk R."/>
            <person name="Schleper C."/>
            <person name="Guy L."/>
            <person name="Ettema T.J."/>
        </authorList>
    </citation>
    <scope>NUCLEOTIDE SEQUENCE</scope>
</reference>
<dbReference type="Pfam" id="PF13646">
    <property type="entry name" value="HEAT_2"/>
    <property type="match status" value="1"/>
</dbReference>
<organism evidence="1">
    <name type="scientific">marine sediment metagenome</name>
    <dbReference type="NCBI Taxonomy" id="412755"/>
    <lineage>
        <taxon>unclassified sequences</taxon>
        <taxon>metagenomes</taxon>
        <taxon>ecological metagenomes</taxon>
    </lineage>
</organism>
<dbReference type="InterPro" id="IPR016024">
    <property type="entry name" value="ARM-type_fold"/>
</dbReference>
<dbReference type="EMBL" id="LAZR01029017">
    <property type="protein sequence ID" value="KKL60838.1"/>
    <property type="molecule type" value="Genomic_DNA"/>
</dbReference>
<dbReference type="InterPro" id="IPR004155">
    <property type="entry name" value="PBS_lyase_HEAT"/>
</dbReference>
<protein>
    <recommendedName>
        <fullName evidence="2">HEAT repeat domain-containing protein</fullName>
    </recommendedName>
</protein>
<evidence type="ECO:0008006" key="2">
    <source>
        <dbReference type="Google" id="ProtNLM"/>
    </source>
</evidence>
<accession>A0A0F9DGM3</accession>
<comment type="caution">
    <text evidence="1">The sequence shown here is derived from an EMBL/GenBank/DDBJ whole genome shotgun (WGS) entry which is preliminary data.</text>
</comment>
<dbReference type="AlphaFoldDB" id="A0A0F9DGM3"/>
<dbReference type="InterPro" id="IPR011989">
    <property type="entry name" value="ARM-like"/>
</dbReference>
<dbReference type="SUPFAM" id="SSF48371">
    <property type="entry name" value="ARM repeat"/>
    <property type="match status" value="2"/>
</dbReference>
<gene>
    <name evidence="1" type="ORF">LCGC14_2201330</name>
</gene>
<dbReference type="Gene3D" id="1.25.10.10">
    <property type="entry name" value="Leucine-rich Repeat Variant"/>
    <property type="match status" value="1"/>
</dbReference>
<sequence>MNLLRYLKATIVVACLLAIAPTTVSAQETATSETAKLVAVLNSADASVFDKAKACQRLVLVGDESAVPALVGLLTDEKLSAYAREALEGISTAASDAALREALGRLEGERLIGVLGSIGARRDVEAIDAVATLLESDDAAIVAAAARTLGHIGTPATADILQKALSDATPESGASLGKACLICALKLTKQGETDKAVALCDAVRNADLPKHLKLAATYDAILVLGKDALPRLTGQLNSDDDSRFRLALQAARGLSADGLDAEASALLIAQFDKEPAARQTLLILALSDIGDRAALPLMIDAANRGEKGVRVRAIGCPGAVAAIRRPFPRCSGV</sequence>
<proteinExistence type="predicted"/>
<name>A0A0F9DGM3_9ZZZZ</name>